<dbReference type="AlphaFoldDB" id="C0DRU3"/>
<evidence type="ECO:0000256" key="1">
    <source>
        <dbReference type="SAM" id="MobiDB-lite"/>
    </source>
</evidence>
<reference evidence="2 3" key="1">
    <citation type="submission" date="2009-01" db="EMBL/GenBank/DDBJ databases">
        <authorList>
            <person name="Fulton L."/>
            <person name="Clifton S."/>
            <person name="Chinwalla A.T."/>
            <person name="Mitreva M."/>
            <person name="Sodergren E."/>
            <person name="Weinstock G."/>
            <person name="Clifton S."/>
            <person name="Dooling D.J."/>
            <person name="Fulton B."/>
            <person name="Minx P."/>
            <person name="Pepin K.H."/>
            <person name="Johnson M."/>
            <person name="Bhonagiri V."/>
            <person name="Nash W.E."/>
            <person name="Mardis E.R."/>
            <person name="Wilson R.K."/>
        </authorList>
    </citation>
    <scope>NUCLEOTIDE SEQUENCE [LARGE SCALE GENOMIC DNA]</scope>
    <source>
        <strain evidence="2 3">ATCC 23834</strain>
    </source>
</reference>
<evidence type="ECO:0000313" key="3">
    <source>
        <dbReference type="Proteomes" id="UP000005837"/>
    </source>
</evidence>
<sequence>MFSLRSIQPIFSGSLKLFRLPENINHAIEPPQLHHPHRPASRPPKTA</sequence>
<comment type="caution">
    <text evidence="2">The sequence shown here is derived from an EMBL/GenBank/DDBJ whole genome shotgun (WGS) entry which is preliminary data.</text>
</comment>
<dbReference type="HOGENOM" id="CLU_3167521_0_0_4"/>
<accession>C0DRU3</accession>
<evidence type="ECO:0000313" key="2">
    <source>
        <dbReference type="EMBL" id="EEG25240.1"/>
    </source>
</evidence>
<name>C0DRU3_EIKCO</name>
<gene>
    <name evidence="2" type="ORF">EIKCOROL_00059</name>
</gene>
<proteinExistence type="predicted"/>
<dbReference type="EMBL" id="ACEA01000002">
    <property type="protein sequence ID" value="EEG25240.1"/>
    <property type="molecule type" value="Genomic_DNA"/>
</dbReference>
<protein>
    <submittedName>
        <fullName evidence="2">Uncharacterized protein</fullName>
    </submittedName>
</protein>
<organism evidence="2 3">
    <name type="scientific">Eikenella corrodens ATCC 23834</name>
    <dbReference type="NCBI Taxonomy" id="546274"/>
    <lineage>
        <taxon>Bacteria</taxon>
        <taxon>Pseudomonadati</taxon>
        <taxon>Pseudomonadota</taxon>
        <taxon>Betaproteobacteria</taxon>
        <taxon>Neisseriales</taxon>
        <taxon>Neisseriaceae</taxon>
        <taxon>Eikenella</taxon>
    </lineage>
</organism>
<feature type="region of interest" description="Disordered" evidence="1">
    <location>
        <begin position="28"/>
        <end position="47"/>
    </location>
</feature>
<dbReference type="Proteomes" id="UP000005837">
    <property type="component" value="Unassembled WGS sequence"/>
</dbReference>